<evidence type="ECO:0000313" key="3">
    <source>
        <dbReference type="Proteomes" id="UP000265663"/>
    </source>
</evidence>
<keyword evidence="2" id="KW-0418">Kinase</keyword>
<dbReference type="Pfam" id="PF00294">
    <property type="entry name" value="PfkB"/>
    <property type="match status" value="1"/>
</dbReference>
<keyword evidence="2" id="KW-0808">Transferase</keyword>
<dbReference type="InterPro" id="IPR011611">
    <property type="entry name" value="PfkB_dom"/>
</dbReference>
<organism evidence="2 3">
    <name type="scientific">Pyrenophora seminiperda CCB06</name>
    <dbReference type="NCBI Taxonomy" id="1302712"/>
    <lineage>
        <taxon>Eukaryota</taxon>
        <taxon>Fungi</taxon>
        <taxon>Dikarya</taxon>
        <taxon>Ascomycota</taxon>
        <taxon>Pezizomycotina</taxon>
        <taxon>Dothideomycetes</taxon>
        <taxon>Pleosporomycetidae</taxon>
        <taxon>Pleosporales</taxon>
        <taxon>Pleosporineae</taxon>
        <taxon>Pleosporaceae</taxon>
        <taxon>Pyrenophora</taxon>
    </lineage>
</organism>
<accession>A0A3M7M6Q8</accession>
<dbReference type="SUPFAM" id="SSF53613">
    <property type="entry name" value="Ribokinase-like"/>
    <property type="match status" value="1"/>
</dbReference>
<evidence type="ECO:0000313" key="2">
    <source>
        <dbReference type="EMBL" id="RMZ70080.1"/>
    </source>
</evidence>
<dbReference type="PANTHER" id="PTHR47098">
    <property type="entry name" value="PROTEIN MAK32"/>
    <property type="match status" value="1"/>
</dbReference>
<dbReference type="AlphaFoldDB" id="A0A3M7M6Q8"/>
<keyword evidence="3" id="KW-1185">Reference proteome</keyword>
<evidence type="ECO:0000259" key="1">
    <source>
        <dbReference type="Pfam" id="PF00294"/>
    </source>
</evidence>
<proteinExistence type="predicted"/>
<protein>
    <submittedName>
        <fullName evidence="2">Family carbohydrate kinase</fullName>
    </submittedName>
</protein>
<dbReference type="EMBL" id="KE747824">
    <property type="protein sequence ID" value="RMZ70080.1"/>
    <property type="molecule type" value="Genomic_DNA"/>
</dbReference>
<dbReference type="GO" id="GO:0016301">
    <property type="term" value="F:kinase activity"/>
    <property type="evidence" value="ECO:0007669"/>
    <property type="project" value="UniProtKB-KW"/>
</dbReference>
<dbReference type="PANTHER" id="PTHR47098:SF2">
    <property type="entry name" value="PROTEIN MAK32"/>
    <property type="match status" value="1"/>
</dbReference>
<reference evidence="2 3" key="1">
    <citation type="journal article" date="2014" name="PLoS ONE">
        <title>De novo Genome Assembly of the Fungal Plant Pathogen Pyrenophora semeniperda.</title>
        <authorList>
            <person name="Soliai M.M."/>
            <person name="Meyer S.E."/>
            <person name="Udall J.A."/>
            <person name="Elzinga D.E."/>
            <person name="Hermansen R.A."/>
            <person name="Bodily P.M."/>
            <person name="Hart A.A."/>
            <person name="Coleman C.E."/>
        </authorList>
    </citation>
    <scope>NUCLEOTIDE SEQUENCE [LARGE SCALE GENOMIC DNA]</scope>
    <source>
        <strain evidence="2 3">CCB06</strain>
        <tissue evidence="2">Mycelium</tissue>
    </source>
</reference>
<dbReference type="Proteomes" id="UP000265663">
    <property type="component" value="Unassembled WGS sequence"/>
</dbReference>
<gene>
    <name evidence="2" type="ORF">GMOD_00000127</name>
</gene>
<feature type="domain" description="Carbohydrate kinase PfkB" evidence="1">
    <location>
        <begin position="186"/>
        <end position="324"/>
    </location>
</feature>
<dbReference type="OrthoDB" id="497927at2759"/>
<sequence>MASDSGSIENGQIAFCTLGMFIIDEIEFPPPKPPVKDIVGGAGAYSALGARILSPPPQSKSVGWIVDCGSDFPSELREFIAQWDTGVLVRETPDRLTTRGWNGYGENEHRAFRYLTPKLRLDHNSLVNTPLLWSKSFHLICSPLRCIDLVENITALRQRTDCGGIGFERPVFIWEPVPDLCTTEELENCLKALKCVDVVSPNNSELGGFFGKKTDGKHQVNFRAVEGLCDQWLESGIGPDGDGGVVVRCGKDGCLVTRKGLRKWLPAYHQSADKVVDPTGGGNGFLGGLAVGLLRGGSSKILDNLEEAAIWGSISASFAIEQVGMPVLSHSGDGERWNGVRVEERISDFKQQLASYIQP</sequence>
<dbReference type="InterPro" id="IPR029056">
    <property type="entry name" value="Ribokinase-like"/>
</dbReference>
<dbReference type="Gene3D" id="3.40.1190.20">
    <property type="match status" value="1"/>
</dbReference>
<name>A0A3M7M6Q8_9PLEO</name>